<accession>A0ABR9V9Z4</accession>
<dbReference type="PANTHER" id="PTHR47473:SF1">
    <property type="entry name" value="METHYLTRANSFERASE DOMAIN-CONTAINING PROTEIN"/>
    <property type="match status" value="1"/>
</dbReference>
<dbReference type="RefSeq" id="WP_193942043.1">
    <property type="nucleotide sequence ID" value="NZ_JADEWB010000014.1"/>
</dbReference>
<dbReference type="EMBL" id="JADEWB010000014">
    <property type="protein sequence ID" value="MBE9235319.1"/>
    <property type="molecule type" value="Genomic_DNA"/>
</dbReference>
<gene>
    <name evidence="1" type="ORF">IQ227_04510</name>
</gene>
<dbReference type="Proteomes" id="UP000606776">
    <property type="component" value="Unassembled WGS sequence"/>
</dbReference>
<evidence type="ECO:0000313" key="2">
    <source>
        <dbReference type="Proteomes" id="UP000606776"/>
    </source>
</evidence>
<protein>
    <submittedName>
        <fullName evidence="1">DUF3419 family protein</fullName>
    </submittedName>
</protein>
<sequence length="397" mass="45755">MKYTNAGNVDVIKFSKEEGSLQKPNQEKWILYSTCDEDSYSELRALDLTSNDRVLAVTGSGCRTLSLLACNPKSLTSVDYSPGQNYLLELKLAAIRALSYEKLLQFFGVEDCQNRWETFCSLENQISPQAFAYFQANRWAIDSGVLFAGRHELFYVRFVAPLMRLVYGRQMEQIACASTIEDQRKIYNQHILGLLWKLMIRAGFSPLSISLILNDPKYVVEMNVNVGDYLIERLHHTFNHHLVRDNHWTSFMFYGKYLGRRCLPHFLLEENYDAIRKATTKIQIVTGNLIEYMKTMPEQSIDKYSLSDVTSCIDTPTFKNLINEVIRTSENQGKLCYRNFLNKQLIPSDLENIFQRDQELSDALYHDDLAFAYSFEIAQINKTEQVVPELSAIAQIG</sequence>
<comment type="caution">
    <text evidence="1">The sequence shown here is derived from an EMBL/GenBank/DDBJ whole genome shotgun (WGS) entry which is preliminary data.</text>
</comment>
<reference evidence="1 2" key="1">
    <citation type="submission" date="2020-10" db="EMBL/GenBank/DDBJ databases">
        <authorList>
            <person name="Castelo-Branco R."/>
            <person name="Eusebio N."/>
            <person name="Adriana R."/>
            <person name="Vieira A."/>
            <person name="Brugerolle De Fraissinette N."/>
            <person name="Rezende De Castro R."/>
            <person name="Schneider M.P."/>
            <person name="Vasconcelos V."/>
            <person name="Leao P.N."/>
        </authorList>
    </citation>
    <scope>NUCLEOTIDE SEQUENCE [LARGE SCALE GENOMIC DNA]</scope>
    <source>
        <strain evidence="1 2">LEGE 00250</strain>
    </source>
</reference>
<evidence type="ECO:0000313" key="1">
    <source>
        <dbReference type="EMBL" id="MBE9235319.1"/>
    </source>
</evidence>
<dbReference type="Pfam" id="PF11899">
    <property type="entry name" value="DUF3419"/>
    <property type="match status" value="1"/>
</dbReference>
<keyword evidence="2" id="KW-1185">Reference proteome</keyword>
<dbReference type="InterPro" id="IPR021829">
    <property type="entry name" value="DUF3419"/>
</dbReference>
<organism evidence="1 2">
    <name type="scientific">Sphaerospermopsis aphanizomenoides LEGE 00250</name>
    <dbReference type="NCBI Taxonomy" id="2777972"/>
    <lineage>
        <taxon>Bacteria</taxon>
        <taxon>Bacillati</taxon>
        <taxon>Cyanobacteriota</taxon>
        <taxon>Cyanophyceae</taxon>
        <taxon>Nostocales</taxon>
        <taxon>Aphanizomenonaceae</taxon>
        <taxon>Sphaerospermopsis</taxon>
        <taxon>Sphaerospermopsis aphanizomenoides</taxon>
    </lineage>
</organism>
<dbReference type="PANTHER" id="PTHR47473">
    <property type="entry name" value="BTA1P"/>
    <property type="match status" value="1"/>
</dbReference>
<proteinExistence type="predicted"/>
<name>A0ABR9V9Z4_9CYAN</name>